<accession>A0ABP8EFK3</accession>
<comment type="caution">
    <text evidence="10">The sequence shown here is derived from an EMBL/GenBank/DDBJ whole genome shotgun (WGS) entry which is preliminary data.</text>
</comment>
<keyword evidence="3 6" id="KW-0285">Flavoprotein</keyword>
<feature type="domain" description="Acyl-CoA dehydrogenase/oxidase C-terminal" evidence="7">
    <location>
        <begin position="234"/>
        <end position="382"/>
    </location>
</feature>
<evidence type="ECO:0000259" key="9">
    <source>
        <dbReference type="Pfam" id="PF02771"/>
    </source>
</evidence>
<comment type="cofactor">
    <cofactor evidence="1 6">
        <name>FAD</name>
        <dbReference type="ChEBI" id="CHEBI:57692"/>
    </cofactor>
</comment>
<dbReference type="Gene3D" id="1.10.540.10">
    <property type="entry name" value="Acyl-CoA dehydrogenase/oxidase, N-terminal domain"/>
    <property type="match status" value="1"/>
</dbReference>
<dbReference type="PANTHER" id="PTHR48083">
    <property type="entry name" value="MEDIUM-CHAIN SPECIFIC ACYL-COA DEHYDROGENASE, MITOCHONDRIAL-RELATED"/>
    <property type="match status" value="1"/>
</dbReference>
<evidence type="ECO:0000256" key="1">
    <source>
        <dbReference type="ARBA" id="ARBA00001974"/>
    </source>
</evidence>
<gene>
    <name evidence="10" type="ORF">GCM10022261_01610</name>
</gene>
<evidence type="ECO:0000313" key="11">
    <source>
        <dbReference type="Proteomes" id="UP001501586"/>
    </source>
</evidence>
<keyword evidence="4 6" id="KW-0274">FAD</keyword>
<dbReference type="InterPro" id="IPR037069">
    <property type="entry name" value="AcylCoA_DH/ox_N_sf"/>
</dbReference>
<evidence type="ECO:0000256" key="2">
    <source>
        <dbReference type="ARBA" id="ARBA00009347"/>
    </source>
</evidence>
<dbReference type="SUPFAM" id="SSF47203">
    <property type="entry name" value="Acyl-CoA dehydrogenase C-terminal domain-like"/>
    <property type="match status" value="1"/>
</dbReference>
<feature type="domain" description="Acyl-CoA oxidase/dehydrogenase middle" evidence="8">
    <location>
        <begin position="129"/>
        <end position="221"/>
    </location>
</feature>
<dbReference type="RefSeq" id="WP_236865715.1">
    <property type="nucleotide sequence ID" value="NZ_BAABAZ010000003.1"/>
</dbReference>
<dbReference type="Gene3D" id="1.20.140.10">
    <property type="entry name" value="Butyryl-CoA Dehydrogenase, subunit A, domain 3"/>
    <property type="match status" value="1"/>
</dbReference>
<dbReference type="InterPro" id="IPR009100">
    <property type="entry name" value="AcylCoA_DH/oxidase_NM_dom_sf"/>
</dbReference>
<reference evidence="11" key="1">
    <citation type="journal article" date="2019" name="Int. J. Syst. Evol. Microbiol.">
        <title>The Global Catalogue of Microorganisms (GCM) 10K type strain sequencing project: providing services to taxonomists for standard genome sequencing and annotation.</title>
        <authorList>
            <consortium name="The Broad Institute Genomics Platform"/>
            <consortium name="The Broad Institute Genome Sequencing Center for Infectious Disease"/>
            <person name="Wu L."/>
            <person name="Ma J."/>
        </authorList>
    </citation>
    <scope>NUCLEOTIDE SEQUENCE [LARGE SCALE GENOMIC DNA]</scope>
    <source>
        <strain evidence="11">JCM 17458</strain>
    </source>
</reference>
<protein>
    <submittedName>
        <fullName evidence="10">Acyl-CoA dehydrogenase family protein</fullName>
    </submittedName>
</protein>
<dbReference type="InterPro" id="IPR013786">
    <property type="entry name" value="AcylCoA_DH/ox_N"/>
</dbReference>
<dbReference type="InterPro" id="IPR009075">
    <property type="entry name" value="AcylCo_DH/oxidase_C"/>
</dbReference>
<keyword evidence="11" id="KW-1185">Reference proteome</keyword>
<dbReference type="InterPro" id="IPR050741">
    <property type="entry name" value="Acyl-CoA_dehydrogenase"/>
</dbReference>
<dbReference type="EMBL" id="BAABAZ010000003">
    <property type="protein sequence ID" value="GAA4282630.1"/>
    <property type="molecule type" value="Genomic_DNA"/>
</dbReference>
<dbReference type="PANTHER" id="PTHR48083:SF2">
    <property type="entry name" value="MEDIUM-CHAIN SPECIFIC ACYL-COA DEHYDROGENASE, MITOCHONDRIAL"/>
    <property type="match status" value="1"/>
</dbReference>
<dbReference type="Pfam" id="PF00441">
    <property type="entry name" value="Acyl-CoA_dh_1"/>
    <property type="match status" value="1"/>
</dbReference>
<name>A0ABP8EFK3_9MICO</name>
<comment type="similarity">
    <text evidence="2 6">Belongs to the acyl-CoA dehydrogenase family.</text>
</comment>
<feature type="domain" description="Acyl-CoA dehydrogenase/oxidase N-terminal" evidence="9">
    <location>
        <begin position="15"/>
        <end position="124"/>
    </location>
</feature>
<evidence type="ECO:0000256" key="4">
    <source>
        <dbReference type="ARBA" id="ARBA00022827"/>
    </source>
</evidence>
<evidence type="ECO:0000256" key="3">
    <source>
        <dbReference type="ARBA" id="ARBA00022630"/>
    </source>
</evidence>
<dbReference type="InterPro" id="IPR046373">
    <property type="entry name" value="Acyl-CoA_Oxase/DH_mid-dom_sf"/>
</dbReference>
<keyword evidence="5 6" id="KW-0560">Oxidoreductase</keyword>
<evidence type="ECO:0000256" key="5">
    <source>
        <dbReference type="ARBA" id="ARBA00023002"/>
    </source>
</evidence>
<sequence>MTDLGTTAPAAFDLEQHRADAEAIRRFAADVLEPIAESGDAPQTTGPMLAALTEFGLMDRILPRNGQTYSIGSALDICRIRNALAYGSPAADSVFTMQGLASFALVSAGSDDQRRRWLEPVRTGAAVAAFALTEPDVGSDAAALGLTATRQGDGWVLRGTKTWITNAQSADVFITFARSADVPGSKGVSAFLVPADSPGLTVTPIEMISPHPIGRVDFADVAVPATALIGEPERGFATAMKTFDVFRPGVGAAALGMAQRAFDETVERVKTRKAFGGTLFDKQAVRHALARAAVDLEAGMLLVEEAGRKYDSASPDRTQAAATAKYFATEAAQRIVDAAVQFHGAQGLARGHVVESLYREVRATRIYEGASEVQLDIISRRL</sequence>
<dbReference type="Proteomes" id="UP001501586">
    <property type="component" value="Unassembled WGS sequence"/>
</dbReference>
<evidence type="ECO:0000313" key="10">
    <source>
        <dbReference type="EMBL" id="GAA4282630.1"/>
    </source>
</evidence>
<dbReference type="SUPFAM" id="SSF56645">
    <property type="entry name" value="Acyl-CoA dehydrogenase NM domain-like"/>
    <property type="match status" value="1"/>
</dbReference>
<evidence type="ECO:0000256" key="6">
    <source>
        <dbReference type="RuleBase" id="RU362125"/>
    </source>
</evidence>
<dbReference type="CDD" id="cd00567">
    <property type="entry name" value="ACAD"/>
    <property type="match status" value="1"/>
</dbReference>
<dbReference type="InterPro" id="IPR006091">
    <property type="entry name" value="Acyl-CoA_Oxase/DH_mid-dom"/>
</dbReference>
<dbReference type="Pfam" id="PF02771">
    <property type="entry name" value="Acyl-CoA_dh_N"/>
    <property type="match status" value="1"/>
</dbReference>
<proteinExistence type="inferred from homology"/>
<evidence type="ECO:0000259" key="8">
    <source>
        <dbReference type="Pfam" id="PF02770"/>
    </source>
</evidence>
<dbReference type="Gene3D" id="2.40.110.10">
    <property type="entry name" value="Butyryl-CoA Dehydrogenase, subunit A, domain 2"/>
    <property type="match status" value="1"/>
</dbReference>
<dbReference type="Pfam" id="PF02770">
    <property type="entry name" value="Acyl-CoA_dh_M"/>
    <property type="match status" value="1"/>
</dbReference>
<evidence type="ECO:0000259" key="7">
    <source>
        <dbReference type="Pfam" id="PF00441"/>
    </source>
</evidence>
<dbReference type="InterPro" id="IPR036250">
    <property type="entry name" value="AcylCo_DH-like_C"/>
</dbReference>
<organism evidence="10 11">
    <name type="scientific">Brevibacterium daeguense</name>
    <dbReference type="NCBI Taxonomy" id="909936"/>
    <lineage>
        <taxon>Bacteria</taxon>
        <taxon>Bacillati</taxon>
        <taxon>Actinomycetota</taxon>
        <taxon>Actinomycetes</taxon>
        <taxon>Micrococcales</taxon>
        <taxon>Brevibacteriaceae</taxon>
        <taxon>Brevibacterium</taxon>
    </lineage>
</organism>